<dbReference type="SUPFAM" id="SSF50630">
    <property type="entry name" value="Acid proteases"/>
    <property type="match status" value="1"/>
</dbReference>
<feature type="compositionally biased region" description="Basic residues" evidence="1">
    <location>
        <begin position="605"/>
        <end position="621"/>
    </location>
</feature>
<organism evidence="2 3">
    <name type="scientific">Dermatophagoides pteronyssinus</name>
    <name type="common">European house dust mite</name>
    <dbReference type="NCBI Taxonomy" id="6956"/>
    <lineage>
        <taxon>Eukaryota</taxon>
        <taxon>Metazoa</taxon>
        <taxon>Ecdysozoa</taxon>
        <taxon>Arthropoda</taxon>
        <taxon>Chelicerata</taxon>
        <taxon>Arachnida</taxon>
        <taxon>Acari</taxon>
        <taxon>Acariformes</taxon>
        <taxon>Sarcoptiformes</taxon>
        <taxon>Astigmata</taxon>
        <taxon>Psoroptidia</taxon>
        <taxon>Analgoidea</taxon>
        <taxon>Pyroglyphidae</taxon>
        <taxon>Dermatophagoidinae</taxon>
        <taxon>Dermatophagoides</taxon>
    </lineage>
</organism>
<accession>A0ABQ8J1Q9</accession>
<dbReference type="Gene3D" id="2.40.70.10">
    <property type="entry name" value="Acid Proteases"/>
    <property type="match status" value="1"/>
</dbReference>
<reference evidence="2 3" key="1">
    <citation type="journal article" date="2018" name="J. Allergy Clin. Immunol.">
        <title>High-quality assembly of Dermatophagoides pteronyssinus genome and transcriptome reveals a wide range of novel allergens.</title>
        <authorList>
            <person name="Liu X.Y."/>
            <person name="Yang K.Y."/>
            <person name="Wang M.Q."/>
            <person name="Kwok J.S."/>
            <person name="Zeng X."/>
            <person name="Yang Z."/>
            <person name="Xiao X.J."/>
            <person name="Lau C.P."/>
            <person name="Li Y."/>
            <person name="Huang Z.M."/>
            <person name="Ba J.G."/>
            <person name="Yim A.K."/>
            <person name="Ouyang C.Y."/>
            <person name="Ngai S.M."/>
            <person name="Chan T.F."/>
            <person name="Leung E.L."/>
            <person name="Liu L."/>
            <person name="Liu Z.G."/>
            <person name="Tsui S.K."/>
        </authorList>
    </citation>
    <scope>NUCLEOTIDE SEQUENCE [LARGE SCALE GENOMIC DNA]</scope>
    <source>
        <strain evidence="2">Derp</strain>
    </source>
</reference>
<feature type="region of interest" description="Disordered" evidence="1">
    <location>
        <begin position="410"/>
        <end position="438"/>
    </location>
</feature>
<feature type="region of interest" description="Disordered" evidence="1">
    <location>
        <begin position="600"/>
        <end position="621"/>
    </location>
</feature>
<proteinExistence type="predicted"/>
<dbReference type="CDD" id="cd00303">
    <property type="entry name" value="retropepsin_like"/>
    <property type="match status" value="1"/>
</dbReference>
<dbReference type="EMBL" id="NJHN03000091">
    <property type="protein sequence ID" value="KAH9416483.1"/>
    <property type="molecule type" value="Genomic_DNA"/>
</dbReference>
<protein>
    <submittedName>
        <fullName evidence="2">Uncharacterized protein</fullName>
    </submittedName>
</protein>
<dbReference type="Proteomes" id="UP000887458">
    <property type="component" value="Unassembled WGS sequence"/>
</dbReference>
<gene>
    <name evidence="2" type="ORF">DERP_014532</name>
</gene>
<comment type="caution">
    <text evidence="2">The sequence shown here is derived from an EMBL/GenBank/DDBJ whole genome shotgun (WGS) entry which is preliminary data.</text>
</comment>
<reference evidence="2 3" key="2">
    <citation type="journal article" date="2022" name="Mol. Biol. Evol.">
        <title>Comparative Genomics Reveals Insights into the Divergent Evolution of Astigmatic Mites and Household Pest Adaptations.</title>
        <authorList>
            <person name="Xiong Q."/>
            <person name="Wan A.T."/>
            <person name="Liu X."/>
            <person name="Fung C.S."/>
            <person name="Xiao X."/>
            <person name="Malainual N."/>
            <person name="Hou J."/>
            <person name="Wang L."/>
            <person name="Wang M."/>
            <person name="Yang K.Y."/>
            <person name="Cui Y."/>
            <person name="Leung E.L."/>
            <person name="Nong W."/>
            <person name="Shin S.K."/>
            <person name="Au S.W."/>
            <person name="Jeong K.Y."/>
            <person name="Chew F.T."/>
            <person name="Hui J.H."/>
            <person name="Leung T.F."/>
            <person name="Tungtrongchitr A."/>
            <person name="Zhong N."/>
            <person name="Liu Z."/>
            <person name="Tsui S.K."/>
        </authorList>
    </citation>
    <scope>NUCLEOTIDE SEQUENCE [LARGE SCALE GENOMIC DNA]</scope>
    <source>
        <strain evidence="2">Derp</strain>
    </source>
</reference>
<evidence type="ECO:0000313" key="3">
    <source>
        <dbReference type="Proteomes" id="UP000887458"/>
    </source>
</evidence>
<feature type="compositionally biased region" description="Basic and acidic residues" evidence="1">
    <location>
        <begin position="426"/>
        <end position="438"/>
    </location>
</feature>
<evidence type="ECO:0000313" key="2">
    <source>
        <dbReference type="EMBL" id="KAH9416483.1"/>
    </source>
</evidence>
<evidence type="ECO:0000256" key="1">
    <source>
        <dbReference type="SAM" id="MobiDB-lite"/>
    </source>
</evidence>
<dbReference type="InterPro" id="IPR021109">
    <property type="entry name" value="Peptidase_aspartic_dom_sf"/>
</dbReference>
<sequence length="816" mass="94661">MEGESSDNVPKNNFDSLIIEKSRLQKNLISLFVNIFKKQISKSEFIKKFIAFEQEIDNFQKISSNFIQNNPKISCDSLIFLTPENVQIFEQLKETLEEFLSQLIDPETTITQNVQMASSSETEPIFDGLPHTSRNHITNQSQADGSYQNLNSNISNNFQTQQYQKLSHHQNNQKEFKADKVAFIPNFDGNFKNFNDFYQPFQNNVDQTDLDDATKLQILKSKLDATTRQWLDGFSTDADYELAKQTILKHFHSTFALKNEVLRNFAELNPPIHDQDLNGYRQMLTNARSSYLHLTRAGADDFTITTLTKQIKAKMSPTKLAILEDKPQHNEITFVLQYLEKVVDNLQDNSDPFLSINKTFAACGRIEQPKHHDFYQNINQGFYESNKYERPVPLSQQITKEELRSTTYLRPNYSNGQENQHKSNRFNHENQRSHQNDQKYRAHYDKNQTIPKVICSIEADNLPIEEPEIVDNPNHENKQNLIPAVLIKANLNEQLVTIQLDPGSNVNIMSTKTCEDLKLPNFDNEVQIKATEHKFKSQKACVTKVKIGNIEKRIIFQLINDEIPILLGRDELLAFKIMIIPGENELSAIQMIKLEQPEFEQPKKIQSKKKRSKKKSKKKKISTITIKNNEDLNIDQIDHQVPIVEQVLQINNPKPTPSKIDHEGEDKANIDGHEVFCIDHCETKPSIKSENLTESLEKKDVQSSYHKPKFVCPDQQCENNMTFVWDIEFGKMREVFLKKQKNDQLNMIREPLSDNLNPFIIPFSKVITFTGNSCNDGSQTPEIIDETWKRTDPQDQWIGIYKRLVDRRYLENFEKP</sequence>
<name>A0ABQ8J1Q9_DERPT</name>
<keyword evidence="3" id="KW-1185">Reference proteome</keyword>